<dbReference type="PANTHER" id="PTHR39158">
    <property type="entry name" value="OS08G0560600 PROTEIN"/>
    <property type="match status" value="1"/>
</dbReference>
<name>A0ABQ3ISE2_9RHOB</name>
<proteinExistence type="predicted"/>
<dbReference type="EMBL" id="BNCH01000001">
    <property type="protein sequence ID" value="GHE89432.1"/>
    <property type="molecule type" value="Genomic_DNA"/>
</dbReference>
<keyword evidence="3" id="KW-1185">Reference proteome</keyword>
<dbReference type="RefSeq" id="WP_191285073.1">
    <property type="nucleotide sequence ID" value="NZ_BNCH01000001.1"/>
</dbReference>
<reference evidence="3" key="1">
    <citation type="journal article" date="2019" name="Int. J. Syst. Evol. Microbiol.">
        <title>The Global Catalogue of Microorganisms (GCM) 10K type strain sequencing project: providing services to taxonomists for standard genome sequencing and annotation.</title>
        <authorList>
            <consortium name="The Broad Institute Genomics Platform"/>
            <consortium name="The Broad Institute Genome Sequencing Center for Infectious Disease"/>
            <person name="Wu L."/>
            <person name="Ma J."/>
        </authorList>
    </citation>
    <scope>NUCLEOTIDE SEQUENCE [LARGE SCALE GENOMIC DNA]</scope>
    <source>
        <strain evidence="3">KCTC 42443</strain>
    </source>
</reference>
<dbReference type="InterPro" id="IPR018961">
    <property type="entry name" value="DnaJ_homolog_subfam-C_membr-28"/>
</dbReference>
<dbReference type="InterPro" id="IPR052573">
    <property type="entry name" value="DnaJ_C_subfamily_28"/>
</dbReference>
<evidence type="ECO:0000259" key="1">
    <source>
        <dbReference type="Pfam" id="PF09350"/>
    </source>
</evidence>
<organism evidence="2 3">
    <name type="scientific">Aliiroseovarius zhejiangensis</name>
    <dbReference type="NCBI Taxonomy" id="1632025"/>
    <lineage>
        <taxon>Bacteria</taxon>
        <taxon>Pseudomonadati</taxon>
        <taxon>Pseudomonadota</taxon>
        <taxon>Alphaproteobacteria</taxon>
        <taxon>Rhodobacterales</taxon>
        <taxon>Paracoccaceae</taxon>
        <taxon>Aliiroseovarius</taxon>
    </lineage>
</organism>
<evidence type="ECO:0000313" key="3">
    <source>
        <dbReference type="Proteomes" id="UP000609802"/>
    </source>
</evidence>
<dbReference type="Proteomes" id="UP000609802">
    <property type="component" value="Unassembled WGS sequence"/>
</dbReference>
<dbReference type="Pfam" id="PF09350">
    <property type="entry name" value="DJC28_CD"/>
    <property type="match status" value="1"/>
</dbReference>
<feature type="domain" description="DnaJ homologue subfamily C member 28 conserved" evidence="1">
    <location>
        <begin position="8"/>
        <end position="71"/>
    </location>
</feature>
<protein>
    <recommendedName>
        <fullName evidence="1">DnaJ homologue subfamily C member 28 conserved domain-containing protein</fullName>
    </recommendedName>
</protein>
<accession>A0ABQ3ISE2</accession>
<evidence type="ECO:0000313" key="2">
    <source>
        <dbReference type="EMBL" id="GHE89432.1"/>
    </source>
</evidence>
<sequence>MDHPLFDLVDQRIRDAQAAGEFDDLPGAGKPLPKVEDPENALLNRLIRDSNAVPEFVSLSRELRQLRDELAATGEPSRRHDILKDMSMMEARIAIARKAYR</sequence>
<comment type="caution">
    <text evidence="2">The sequence shown here is derived from an EMBL/GenBank/DDBJ whole genome shotgun (WGS) entry which is preliminary data.</text>
</comment>
<dbReference type="PANTHER" id="PTHR39158:SF1">
    <property type="entry name" value="DNAJ HOMOLOG SUBFAMILY C MEMBER 28"/>
    <property type="match status" value="1"/>
</dbReference>
<gene>
    <name evidence="2" type="ORF">GCM10016455_07120</name>
</gene>